<evidence type="ECO:0000313" key="2">
    <source>
        <dbReference type="EMBL" id="KAB0641191.1"/>
    </source>
</evidence>
<dbReference type="SUPFAM" id="SSF53474">
    <property type="entry name" value="alpha/beta-Hydrolases"/>
    <property type="match status" value="1"/>
</dbReference>
<protein>
    <recommendedName>
        <fullName evidence="4">Alpha/beta hydrolase</fullName>
    </recommendedName>
</protein>
<feature type="region of interest" description="Disordered" evidence="1">
    <location>
        <begin position="1"/>
        <end position="21"/>
    </location>
</feature>
<dbReference type="Gene3D" id="3.40.50.1820">
    <property type="entry name" value="alpha/beta hydrolase"/>
    <property type="match status" value="1"/>
</dbReference>
<proteinExistence type="predicted"/>
<sequence>MATPETEPPLTTGCPVDPKARRRVSLQFDDQTGDPYFESVTSPTNFKMRALCVLPPRHVIPVIFVPGIMGSNLCSNGTDADDGTAAWRPPNGKIQGLGELWRRAHQTPAERQKQMKPESVRVDTGGKISIPRSLYTITEKEARKRGWGEVHLDSYGHVLAELEIALNEQYLDAGTKDHTLMPVWEIAKTLRRREGSHASGKDVDVVDKDWHPVNTTVPPLGSQEFSRLDDYFFPVWACGYNWLKSNEESAQELIARIHTALDYYKRGNYWISTDKVIVVTHSMGGLVTRRAAQDLQDTILGVVHGVQPVGGAPVVYRRLRAGTETNGWFDLQGMALAAVFGWSAADITCVMANSPGPLELLPTKQYPGGWLRFVQERGGQSKEVMPRLPNADPYLEIYSKRAQEVWWGMVDEMLIDPANKTPKGMEPYGQYMVTLGAAEKFHDTVKLDCHPVTYAHYGYDARQISFGRIVWKTSDEIRPGSDLGSDIASLLSNAKAASFNELGKSTVQLGDSNIRFRLENHQEPTEYDMANAGDGTVPSQSGALIEKGSPAPKVFRMDGFDHAASYKNENVLNNVMYCIAKIVQLAPAISADASGGAPA</sequence>
<dbReference type="AlphaFoldDB" id="A0A6L3N4S9"/>
<dbReference type="RefSeq" id="WP_059884255.1">
    <property type="nucleotide sequence ID" value="NZ_CABVPM010000003.1"/>
</dbReference>
<dbReference type="Proteomes" id="UP000473470">
    <property type="component" value="Unassembled WGS sequence"/>
</dbReference>
<reference evidence="2 3" key="1">
    <citation type="submission" date="2019-09" db="EMBL/GenBank/DDBJ databases">
        <title>Draft genome sequences of 48 bacterial type strains from the CCUG.</title>
        <authorList>
            <person name="Tunovic T."/>
            <person name="Pineiro-Iglesias B."/>
            <person name="Unosson C."/>
            <person name="Inganas E."/>
            <person name="Ohlen M."/>
            <person name="Cardew S."/>
            <person name="Jensie-Markopoulos S."/>
            <person name="Salva-Serra F."/>
            <person name="Jaen-Luchoro D."/>
            <person name="Karlsson R."/>
            <person name="Svensson-Stadler L."/>
            <person name="Chun J."/>
            <person name="Moore E."/>
        </authorList>
    </citation>
    <scope>NUCLEOTIDE SEQUENCE [LARGE SCALE GENOMIC DNA]</scope>
    <source>
        <strain evidence="2 3">CCUG 65686</strain>
    </source>
</reference>
<evidence type="ECO:0000256" key="1">
    <source>
        <dbReference type="SAM" id="MobiDB-lite"/>
    </source>
</evidence>
<gene>
    <name evidence="2" type="ORF">F7R25_01340</name>
</gene>
<comment type="caution">
    <text evidence="2">The sequence shown here is derived from an EMBL/GenBank/DDBJ whole genome shotgun (WGS) entry which is preliminary data.</text>
</comment>
<dbReference type="InterPro" id="IPR029058">
    <property type="entry name" value="AB_hydrolase_fold"/>
</dbReference>
<organism evidence="2 3">
    <name type="scientific">Burkholderia stagnalis</name>
    <dbReference type="NCBI Taxonomy" id="1503054"/>
    <lineage>
        <taxon>Bacteria</taxon>
        <taxon>Pseudomonadati</taxon>
        <taxon>Pseudomonadota</taxon>
        <taxon>Betaproteobacteria</taxon>
        <taxon>Burkholderiales</taxon>
        <taxon>Burkholderiaceae</taxon>
        <taxon>Burkholderia</taxon>
        <taxon>Burkholderia cepacia complex</taxon>
    </lineage>
</organism>
<evidence type="ECO:0000313" key="3">
    <source>
        <dbReference type="Proteomes" id="UP000473470"/>
    </source>
</evidence>
<dbReference type="EMBL" id="VZOK01000002">
    <property type="protein sequence ID" value="KAB0641191.1"/>
    <property type="molecule type" value="Genomic_DNA"/>
</dbReference>
<name>A0A6L3N4S9_9BURK</name>
<evidence type="ECO:0008006" key="4">
    <source>
        <dbReference type="Google" id="ProtNLM"/>
    </source>
</evidence>
<accession>A0A6L3N4S9</accession>